<keyword evidence="1" id="KW-0472">Membrane</keyword>
<keyword evidence="1" id="KW-1133">Transmembrane helix</keyword>
<proteinExistence type="predicted"/>
<evidence type="ECO:0000256" key="1">
    <source>
        <dbReference type="SAM" id="Phobius"/>
    </source>
</evidence>
<dbReference type="Proteomes" id="UP000428803">
    <property type="component" value="Chromosome"/>
</dbReference>
<dbReference type="Pfam" id="PF20398">
    <property type="entry name" value="DUF6691"/>
    <property type="match status" value="1"/>
</dbReference>
<keyword evidence="3" id="KW-1185">Reference proteome</keyword>
<dbReference type="InterPro" id="IPR046513">
    <property type="entry name" value="DUF6691"/>
</dbReference>
<evidence type="ECO:0000313" key="3">
    <source>
        <dbReference type="Proteomes" id="UP000428803"/>
    </source>
</evidence>
<sequence>MSKVVIALISGLLFGAGLAYSGMADPARVQSFLDLFGNWDPTLAFVMGGAVLPMAVAWMIKSRLASPLAATSFDLPGTSKIDRSLAIGAILFGMGWGIAGLCPGPALADLALAPKAVLPFVVAMFVGMAAHRFIPVSST</sequence>
<dbReference type="OrthoDB" id="9790409at2"/>
<dbReference type="RefSeq" id="WP_158900655.1">
    <property type="nucleotide sequence ID" value="NZ_CP035733.1"/>
</dbReference>
<keyword evidence="1" id="KW-0812">Transmembrane</keyword>
<reference evidence="3" key="1">
    <citation type="submission" date="2019-01" db="EMBL/GenBank/DDBJ databases">
        <title>Sphingorhabdus lacus sp.nov., isolated from an oligotrophic freshwater lake.</title>
        <authorList>
            <person name="Park M."/>
        </authorList>
    </citation>
    <scope>NUCLEOTIDE SEQUENCE [LARGE SCALE GENOMIC DNA]</scope>
    <source>
        <strain evidence="3">IMCC1753</strain>
    </source>
</reference>
<organism evidence="2 3">
    <name type="scientific">Sphingorhabdus lacus</name>
    <dbReference type="NCBI Taxonomy" id="392610"/>
    <lineage>
        <taxon>Bacteria</taxon>
        <taxon>Pseudomonadati</taxon>
        <taxon>Pseudomonadota</taxon>
        <taxon>Alphaproteobacteria</taxon>
        <taxon>Sphingomonadales</taxon>
        <taxon>Sphingomonadaceae</taxon>
        <taxon>Sphingorhabdus</taxon>
    </lineage>
</organism>
<gene>
    <name evidence="2" type="ORF">EUU25_10105</name>
</gene>
<feature type="transmembrane region" description="Helical" evidence="1">
    <location>
        <begin position="81"/>
        <end position="101"/>
    </location>
</feature>
<dbReference type="EMBL" id="CP035733">
    <property type="protein sequence ID" value="QGY80937.1"/>
    <property type="molecule type" value="Genomic_DNA"/>
</dbReference>
<dbReference type="KEGG" id="slaa:EUU25_10105"/>
<protein>
    <submittedName>
        <fullName evidence="2">YeeE/YedE family protein</fullName>
    </submittedName>
</protein>
<feature type="transmembrane region" description="Helical" evidence="1">
    <location>
        <begin position="43"/>
        <end position="60"/>
    </location>
</feature>
<accession>A0A6I6L9Z7</accession>
<feature type="transmembrane region" description="Helical" evidence="1">
    <location>
        <begin position="116"/>
        <end position="134"/>
    </location>
</feature>
<evidence type="ECO:0000313" key="2">
    <source>
        <dbReference type="EMBL" id="QGY80937.1"/>
    </source>
</evidence>
<name>A0A6I6L9Z7_9SPHN</name>
<dbReference type="AlphaFoldDB" id="A0A6I6L9Z7"/>